<evidence type="ECO:0000256" key="13">
    <source>
        <dbReference type="ARBA" id="ARBA00023136"/>
    </source>
</evidence>
<reference evidence="21 22" key="1">
    <citation type="submission" date="2018-03" db="EMBL/GenBank/DDBJ databases">
        <title>Adhaeribacter sp. HMF7605 Genome sequencing and assembly.</title>
        <authorList>
            <person name="Kang H."/>
            <person name="Kang J."/>
            <person name="Cha I."/>
            <person name="Kim H."/>
            <person name="Joh K."/>
        </authorList>
    </citation>
    <scope>NUCLEOTIDE SEQUENCE [LARGE SCALE GENOMIC DNA]</scope>
    <source>
        <strain evidence="21 22">HMF7605</strain>
    </source>
</reference>
<dbReference type="SUPFAM" id="SSF53955">
    <property type="entry name" value="Lysozyme-like"/>
    <property type="match status" value="1"/>
</dbReference>
<keyword evidence="22" id="KW-1185">Reference proteome</keyword>
<protein>
    <submittedName>
        <fullName evidence="21">Transglycosylase</fullName>
    </submittedName>
</protein>
<dbReference type="RefSeq" id="WP_106930900.1">
    <property type="nucleotide sequence ID" value="NZ_PYFT01000001.1"/>
</dbReference>
<accession>A0A2T2YH54</accession>
<comment type="similarity">
    <text evidence="4">In the N-terminal section; belongs to the glycosyltransferase 51 family.</text>
</comment>
<dbReference type="Gene3D" id="3.40.710.10">
    <property type="entry name" value="DD-peptidase/beta-lactamase superfamily"/>
    <property type="match status" value="2"/>
</dbReference>
<dbReference type="GO" id="GO:0009002">
    <property type="term" value="F:serine-type D-Ala-D-Ala carboxypeptidase activity"/>
    <property type="evidence" value="ECO:0007669"/>
    <property type="project" value="UniProtKB-EC"/>
</dbReference>
<keyword evidence="9" id="KW-0808">Transferase</keyword>
<evidence type="ECO:0000256" key="7">
    <source>
        <dbReference type="ARBA" id="ARBA00022670"/>
    </source>
</evidence>
<keyword evidence="11" id="KW-0133">Cell shape</keyword>
<comment type="pathway">
    <text evidence="2">Cell wall biogenesis; peptidoglycan biosynthesis.</text>
</comment>
<dbReference type="GO" id="GO:0030288">
    <property type="term" value="C:outer membrane-bounded periplasmic space"/>
    <property type="evidence" value="ECO:0007669"/>
    <property type="project" value="TreeGrafter"/>
</dbReference>
<dbReference type="GO" id="GO:0008658">
    <property type="term" value="F:penicillin binding"/>
    <property type="evidence" value="ECO:0007669"/>
    <property type="project" value="InterPro"/>
</dbReference>
<dbReference type="Proteomes" id="UP000240357">
    <property type="component" value="Unassembled WGS sequence"/>
</dbReference>
<dbReference type="SUPFAM" id="SSF56601">
    <property type="entry name" value="beta-lactamase/transpeptidase-like"/>
    <property type="match status" value="1"/>
</dbReference>
<evidence type="ECO:0000256" key="18">
    <source>
        <dbReference type="SAM" id="Phobius"/>
    </source>
</evidence>
<dbReference type="GO" id="GO:0008360">
    <property type="term" value="P:regulation of cell shape"/>
    <property type="evidence" value="ECO:0007669"/>
    <property type="project" value="UniProtKB-KW"/>
</dbReference>
<evidence type="ECO:0000256" key="5">
    <source>
        <dbReference type="ARBA" id="ARBA00022475"/>
    </source>
</evidence>
<dbReference type="OrthoDB" id="9766909at2"/>
<evidence type="ECO:0000259" key="20">
    <source>
        <dbReference type="Pfam" id="PF00912"/>
    </source>
</evidence>
<dbReference type="GO" id="GO:0071555">
    <property type="term" value="P:cell wall organization"/>
    <property type="evidence" value="ECO:0007669"/>
    <property type="project" value="UniProtKB-KW"/>
</dbReference>
<dbReference type="GO" id="GO:0005886">
    <property type="term" value="C:plasma membrane"/>
    <property type="evidence" value="ECO:0007669"/>
    <property type="project" value="UniProtKB-SubCell"/>
</dbReference>
<keyword evidence="12" id="KW-0573">Peptidoglycan synthesis</keyword>
<evidence type="ECO:0000313" key="21">
    <source>
        <dbReference type="EMBL" id="PSR54845.1"/>
    </source>
</evidence>
<name>A0A2T2YH54_9BACT</name>
<evidence type="ECO:0000256" key="3">
    <source>
        <dbReference type="ARBA" id="ARBA00007090"/>
    </source>
</evidence>
<evidence type="ECO:0000313" key="22">
    <source>
        <dbReference type="Proteomes" id="UP000240357"/>
    </source>
</evidence>
<comment type="caution">
    <text evidence="21">The sequence shown here is derived from an EMBL/GenBank/DDBJ whole genome shotgun (WGS) entry which is preliminary data.</text>
</comment>
<dbReference type="InterPro" id="IPR050396">
    <property type="entry name" value="Glycosyltr_51/Transpeptidase"/>
</dbReference>
<evidence type="ECO:0000256" key="2">
    <source>
        <dbReference type="ARBA" id="ARBA00004752"/>
    </source>
</evidence>
<feature type="domain" description="Glycosyl transferase family 51" evidence="20">
    <location>
        <begin position="71"/>
        <end position="253"/>
    </location>
</feature>
<dbReference type="GO" id="GO:0009252">
    <property type="term" value="P:peptidoglycan biosynthetic process"/>
    <property type="evidence" value="ECO:0007669"/>
    <property type="project" value="UniProtKB-KW"/>
</dbReference>
<dbReference type="EMBL" id="PYFT01000001">
    <property type="protein sequence ID" value="PSR54845.1"/>
    <property type="molecule type" value="Genomic_DNA"/>
</dbReference>
<keyword evidence="18" id="KW-0812">Transmembrane</keyword>
<evidence type="ECO:0000256" key="15">
    <source>
        <dbReference type="ARBA" id="ARBA00023316"/>
    </source>
</evidence>
<comment type="catalytic activity">
    <reaction evidence="17">
        <text>[GlcNAc-(1-&gt;4)-Mur2Ac(oyl-L-Ala-gamma-D-Glu-L-Lys-D-Ala-D-Ala)](n)-di-trans,octa-cis-undecaprenyl diphosphate + beta-D-GlcNAc-(1-&gt;4)-Mur2Ac(oyl-L-Ala-gamma-D-Glu-L-Lys-D-Ala-D-Ala)-di-trans,octa-cis-undecaprenyl diphosphate = [GlcNAc-(1-&gt;4)-Mur2Ac(oyl-L-Ala-gamma-D-Glu-L-Lys-D-Ala-D-Ala)](n+1)-di-trans,octa-cis-undecaprenyl diphosphate + di-trans,octa-cis-undecaprenyl diphosphate + H(+)</text>
        <dbReference type="Rhea" id="RHEA:23708"/>
        <dbReference type="Rhea" id="RHEA-COMP:9602"/>
        <dbReference type="Rhea" id="RHEA-COMP:9603"/>
        <dbReference type="ChEBI" id="CHEBI:15378"/>
        <dbReference type="ChEBI" id="CHEBI:58405"/>
        <dbReference type="ChEBI" id="CHEBI:60033"/>
        <dbReference type="ChEBI" id="CHEBI:78435"/>
        <dbReference type="EC" id="2.4.99.28"/>
    </reaction>
</comment>
<keyword evidence="13 18" id="KW-0472">Membrane</keyword>
<organism evidence="21 22">
    <name type="scientific">Adhaeribacter arboris</name>
    <dbReference type="NCBI Taxonomy" id="2072846"/>
    <lineage>
        <taxon>Bacteria</taxon>
        <taxon>Pseudomonadati</taxon>
        <taxon>Bacteroidota</taxon>
        <taxon>Cytophagia</taxon>
        <taxon>Cytophagales</taxon>
        <taxon>Hymenobacteraceae</taxon>
        <taxon>Adhaeribacter</taxon>
    </lineage>
</organism>
<evidence type="ECO:0000256" key="11">
    <source>
        <dbReference type="ARBA" id="ARBA00022960"/>
    </source>
</evidence>
<feature type="transmembrane region" description="Helical" evidence="18">
    <location>
        <begin position="21"/>
        <end position="43"/>
    </location>
</feature>
<dbReference type="PANTHER" id="PTHR32282">
    <property type="entry name" value="BINDING PROTEIN TRANSPEPTIDASE, PUTATIVE-RELATED"/>
    <property type="match status" value="1"/>
</dbReference>
<comment type="catalytic activity">
    <reaction evidence="16">
        <text>Preferential cleavage: (Ac)2-L-Lys-D-Ala-|-D-Ala. Also transpeptidation of peptidyl-alanyl moieties that are N-acyl substituents of D-alanine.</text>
        <dbReference type="EC" id="3.4.16.4"/>
    </reaction>
</comment>
<sequence>MAEKQQRSIYQKSVNFLWRGFLVGLAFLIIYVVFVSVNFLYLFGSSPGLEKLENPSSEIASELYTADGLLIGKYFTENRSPVPYAKISPILIKALVATEDVRFYQHSGIDPQALGSVFYFTLRGEKRGGSTITQQLAKNLYKTRTDDSQGALGHIPVLNTLISKTKEWTLAVQLERNYTKEEILTMYLNTVDFGSNSYGIKVAAKTFFSTSPDSLKPEEAAMMVGLVNAPSRYSPKFNPKNALAKRNFVIDKMAKYRIVTKAAADSLKALPITLKYKVEKHYEGPATYFKGAVNDFVKKWCEEENKKAGYEKYDIYTSGLKIYTTIDSRMQALAEAAVEEKMRDLQKKFYRHWKGKNPWTDEKHNEIPNFIQTIAQRTEYYHKLKKLYGNDQAKINKLMNTPRKMTVFTWQGEKDTTLSPLDSLRHYKHFLHAGMMTMDPFTGQIKTWVGGINFKYFKYDHVRQAKRQAGSTFKPFVYLTALDNGYSPCDRIRDQRITIKYVENGKPMEWQPDNVTRSYTGINMTLRQAMARSVNSVTAQLTEQVGWDKVAQYAHKLGITTPLQAVPSIGLGSGGDVSVYDMVSAYATFVNNGFRSDPMFVTRIEDRNGNVIHQFSPKQKKVISEETAFLMVHMLKGGMEEPGGTSQALWEYDLWKNGNEIGGKTGTTSNYSDGWYMGITRDLVSGVWVGGEDRSIHFRTSSTGEGSKTALPIYGLFMEKLYKEKELGYKMGRFPKPTVKIRKDYYCPTPRYSAPKTDSVSTDQLLEKLNDSLPEGI</sequence>
<evidence type="ECO:0000259" key="19">
    <source>
        <dbReference type="Pfam" id="PF00905"/>
    </source>
</evidence>
<keyword evidence="18" id="KW-1133">Transmembrane helix</keyword>
<keyword evidence="7" id="KW-0645">Protease</keyword>
<evidence type="ECO:0000256" key="4">
    <source>
        <dbReference type="ARBA" id="ARBA00007739"/>
    </source>
</evidence>
<dbReference type="InterPro" id="IPR001264">
    <property type="entry name" value="Glyco_trans_51"/>
</dbReference>
<keyword evidence="5" id="KW-1003">Cell membrane</keyword>
<dbReference type="GO" id="GO:0008955">
    <property type="term" value="F:peptidoglycan glycosyltransferase activity"/>
    <property type="evidence" value="ECO:0007669"/>
    <property type="project" value="UniProtKB-EC"/>
</dbReference>
<gene>
    <name evidence="21" type="ORF">AHMF7605_15705</name>
</gene>
<dbReference type="InterPro" id="IPR036950">
    <property type="entry name" value="PBP_transglycosylase"/>
</dbReference>
<keyword evidence="10" id="KW-0378">Hydrolase</keyword>
<evidence type="ECO:0000256" key="9">
    <source>
        <dbReference type="ARBA" id="ARBA00022679"/>
    </source>
</evidence>
<dbReference type="Pfam" id="PF00912">
    <property type="entry name" value="Transgly"/>
    <property type="match status" value="1"/>
</dbReference>
<evidence type="ECO:0000256" key="1">
    <source>
        <dbReference type="ARBA" id="ARBA00004236"/>
    </source>
</evidence>
<keyword evidence="15" id="KW-0961">Cell wall biogenesis/degradation</keyword>
<proteinExistence type="inferred from homology"/>
<dbReference type="AlphaFoldDB" id="A0A2T2YH54"/>
<dbReference type="PANTHER" id="PTHR32282:SF11">
    <property type="entry name" value="PENICILLIN-BINDING PROTEIN 1B"/>
    <property type="match status" value="1"/>
</dbReference>
<evidence type="ECO:0000256" key="10">
    <source>
        <dbReference type="ARBA" id="ARBA00022801"/>
    </source>
</evidence>
<keyword evidence="6" id="KW-0121">Carboxypeptidase</keyword>
<keyword evidence="14" id="KW-0511">Multifunctional enzyme</keyword>
<keyword evidence="8" id="KW-0328">Glycosyltransferase</keyword>
<comment type="subcellular location">
    <subcellularLocation>
        <location evidence="1">Cell membrane</location>
    </subcellularLocation>
</comment>
<dbReference type="Pfam" id="PF00905">
    <property type="entry name" value="Transpeptidase"/>
    <property type="match status" value="1"/>
</dbReference>
<dbReference type="InterPro" id="IPR012338">
    <property type="entry name" value="Beta-lactam/transpept-like"/>
</dbReference>
<dbReference type="InterPro" id="IPR001460">
    <property type="entry name" value="PCN-bd_Tpept"/>
</dbReference>
<evidence type="ECO:0000256" key="12">
    <source>
        <dbReference type="ARBA" id="ARBA00022984"/>
    </source>
</evidence>
<evidence type="ECO:0000256" key="8">
    <source>
        <dbReference type="ARBA" id="ARBA00022676"/>
    </source>
</evidence>
<dbReference type="GO" id="GO:0006508">
    <property type="term" value="P:proteolysis"/>
    <property type="evidence" value="ECO:0007669"/>
    <property type="project" value="UniProtKB-KW"/>
</dbReference>
<dbReference type="Gene3D" id="1.10.3810.10">
    <property type="entry name" value="Biosynthetic peptidoglycan transglycosylase-like"/>
    <property type="match status" value="1"/>
</dbReference>
<feature type="domain" description="Penicillin-binding protein transpeptidase" evidence="19">
    <location>
        <begin position="436"/>
        <end position="678"/>
    </location>
</feature>
<evidence type="ECO:0000256" key="16">
    <source>
        <dbReference type="ARBA" id="ARBA00034000"/>
    </source>
</evidence>
<evidence type="ECO:0000256" key="17">
    <source>
        <dbReference type="ARBA" id="ARBA00049902"/>
    </source>
</evidence>
<evidence type="ECO:0000256" key="6">
    <source>
        <dbReference type="ARBA" id="ARBA00022645"/>
    </source>
</evidence>
<evidence type="ECO:0000256" key="14">
    <source>
        <dbReference type="ARBA" id="ARBA00023268"/>
    </source>
</evidence>
<comment type="similarity">
    <text evidence="3">In the C-terminal section; belongs to the transpeptidase family.</text>
</comment>
<dbReference type="InterPro" id="IPR023346">
    <property type="entry name" value="Lysozyme-like_dom_sf"/>
</dbReference>